<dbReference type="CDD" id="cd02440">
    <property type="entry name" value="AdoMet_MTases"/>
    <property type="match status" value="1"/>
</dbReference>
<evidence type="ECO:0000313" key="2">
    <source>
        <dbReference type="EMBL" id="KAJ2891192.1"/>
    </source>
</evidence>
<dbReference type="Gene3D" id="3.90.1200.10">
    <property type="match status" value="1"/>
</dbReference>
<dbReference type="AlphaFoldDB" id="A0AAD5RF63"/>
<comment type="caution">
    <text evidence="2">The sequence shown here is derived from an EMBL/GenBank/DDBJ whole genome shotgun (WGS) entry which is preliminary data.</text>
</comment>
<organism evidence="2 3">
    <name type="scientific">Zalerion maritima</name>
    <dbReference type="NCBI Taxonomy" id="339359"/>
    <lineage>
        <taxon>Eukaryota</taxon>
        <taxon>Fungi</taxon>
        <taxon>Dikarya</taxon>
        <taxon>Ascomycota</taxon>
        <taxon>Pezizomycotina</taxon>
        <taxon>Sordariomycetes</taxon>
        <taxon>Lulworthiomycetidae</taxon>
        <taxon>Lulworthiales</taxon>
        <taxon>Lulworthiaceae</taxon>
        <taxon>Zalerion</taxon>
    </lineage>
</organism>
<dbReference type="InterPro" id="IPR029063">
    <property type="entry name" value="SAM-dependent_MTases_sf"/>
</dbReference>
<feature type="domain" description="Aminoglycoside phosphotransferase" evidence="1">
    <location>
        <begin position="236"/>
        <end position="376"/>
    </location>
</feature>
<evidence type="ECO:0000259" key="1">
    <source>
        <dbReference type="Pfam" id="PF01636"/>
    </source>
</evidence>
<dbReference type="Proteomes" id="UP001201980">
    <property type="component" value="Unassembled WGS sequence"/>
</dbReference>
<dbReference type="SUPFAM" id="SSF56112">
    <property type="entry name" value="Protein kinase-like (PK-like)"/>
    <property type="match status" value="1"/>
</dbReference>
<dbReference type="InterPro" id="IPR011009">
    <property type="entry name" value="Kinase-like_dom_sf"/>
</dbReference>
<proteinExistence type="predicted"/>
<dbReference type="Gene3D" id="3.40.50.150">
    <property type="entry name" value="Vaccinia Virus protein VP39"/>
    <property type="match status" value="1"/>
</dbReference>
<gene>
    <name evidence="2" type="ORF">MKZ38_000768</name>
</gene>
<reference evidence="2" key="1">
    <citation type="submission" date="2022-07" db="EMBL/GenBank/DDBJ databases">
        <title>Draft genome sequence of Zalerion maritima ATCC 34329, a (micro)plastics degrading marine fungus.</title>
        <authorList>
            <person name="Paco A."/>
            <person name="Goncalves M.F.M."/>
            <person name="Rocha-Santos T.A.P."/>
            <person name="Alves A."/>
        </authorList>
    </citation>
    <scope>NUCLEOTIDE SEQUENCE</scope>
    <source>
        <strain evidence="2">ATCC 34329</strain>
    </source>
</reference>
<dbReference type="InterPro" id="IPR002575">
    <property type="entry name" value="Aminoglycoside_PTrfase"/>
</dbReference>
<accession>A0AAD5RF63</accession>
<dbReference type="EMBL" id="JAKWBI020001180">
    <property type="protein sequence ID" value="KAJ2891192.1"/>
    <property type="molecule type" value="Genomic_DNA"/>
</dbReference>
<dbReference type="Pfam" id="PF01636">
    <property type="entry name" value="APH"/>
    <property type="match status" value="1"/>
</dbReference>
<name>A0AAD5RF63_9PEZI</name>
<dbReference type="Pfam" id="PF13489">
    <property type="entry name" value="Methyltransf_23"/>
    <property type="match status" value="1"/>
</dbReference>
<sequence>MLTGAFLIAERYPSTEVTGTDLSPVQPELIPPNLQFYVDDIEDEWVDHCGYDLVHLRHVAPFVRDMPRLLRHTKPGGWIEIQECSGLPSCDDETMPENHPVTEFFTRVHAALAEDGMNFHVGPALAQPFRVAGFTSILCRGVRKSKMNATDAAYFMESGGSGDNAMPLARELAGDNVVPVEVQGVCSYSVYAGPELEYVVQFRLESLAFKTEITFLATKVYGSLAPKVSFEGKVGDGAKESLYVYLMSRVRGITHLDFILAHGFPDDSPDNQSRRKNLISDVAHFMALSWKAPQPVSPEYRGSLGQTYLRDLRLLHTVLPSRFQSIVRTCIDSMDDILSLPMVLLHRNFGTCNIMVDKATCHLVGIVDWAEAKICPFGLNLHSLQSLTGKLHLRNGWTRFEDYDTLQDVFWERFKQEIGGLSNYQLRTIKLARALGLLLSRGFTSRLANESEPAPIGDDEQGRYNMMSLNGFLIDPKTKFDGLDELGC</sequence>
<dbReference type="SUPFAM" id="SSF53335">
    <property type="entry name" value="S-adenosyl-L-methionine-dependent methyltransferases"/>
    <property type="match status" value="1"/>
</dbReference>
<keyword evidence="3" id="KW-1185">Reference proteome</keyword>
<protein>
    <recommendedName>
        <fullName evidence="1">Aminoglycoside phosphotransferase domain-containing protein</fullName>
    </recommendedName>
</protein>
<evidence type="ECO:0000313" key="3">
    <source>
        <dbReference type="Proteomes" id="UP001201980"/>
    </source>
</evidence>